<evidence type="ECO:0000313" key="1">
    <source>
        <dbReference type="EMBL" id="ETJ35640.1"/>
    </source>
</evidence>
<proteinExistence type="predicted"/>
<protein>
    <submittedName>
        <fullName evidence="1">Uncharacterized protein</fullName>
    </submittedName>
</protein>
<gene>
    <name evidence="1" type="ORF">Q604_UNBC09997G0001</name>
</gene>
<comment type="caution">
    <text evidence="1">The sequence shown here is derived from an EMBL/GenBank/DDBJ whole genome shotgun (WGS) entry which is preliminary data.</text>
</comment>
<feature type="non-terminal residue" evidence="1">
    <location>
        <position position="1"/>
    </location>
</feature>
<dbReference type="AlphaFoldDB" id="W1Y1T5"/>
<accession>W1Y1T5</accession>
<sequence length="84" mass="10372">CRNVDTDQKERFETDYILQRVSSYSQDNEYFKNKNNTESEMFNLIKRISEQILRREILKEEDWSNEELNLLNKLRKGKFDIEYK</sequence>
<dbReference type="EMBL" id="AZMM01009997">
    <property type="protein sequence ID" value="ETJ35640.1"/>
    <property type="molecule type" value="Genomic_DNA"/>
</dbReference>
<reference evidence="1" key="1">
    <citation type="submission" date="2013-12" db="EMBL/GenBank/DDBJ databases">
        <title>A Varibaculum cambriense genome reconstructed from a premature infant gut community with otherwise low bacterial novelty that shifts toward anaerobic metabolism during the third week of life.</title>
        <authorList>
            <person name="Brown C.T."/>
            <person name="Sharon I."/>
            <person name="Thomas B.C."/>
            <person name="Castelle C.J."/>
            <person name="Morowitz M.J."/>
            <person name="Banfield J.F."/>
        </authorList>
    </citation>
    <scope>NUCLEOTIDE SEQUENCE</scope>
</reference>
<organism evidence="1">
    <name type="scientific">human gut metagenome</name>
    <dbReference type="NCBI Taxonomy" id="408170"/>
    <lineage>
        <taxon>unclassified sequences</taxon>
        <taxon>metagenomes</taxon>
        <taxon>organismal metagenomes</taxon>
    </lineage>
</organism>
<name>W1Y1T5_9ZZZZ</name>